<reference evidence="2" key="1">
    <citation type="submission" date="2021-06" db="EMBL/GenBank/DDBJ databases">
        <authorList>
            <person name="Kallberg Y."/>
            <person name="Tangrot J."/>
            <person name="Rosling A."/>
        </authorList>
    </citation>
    <scope>NUCLEOTIDE SEQUENCE</scope>
    <source>
        <strain evidence="2">FL966</strain>
    </source>
</reference>
<sequence>MQPQSNNQINAVRNNQPDNPKIKDINIYCLEVIETTKDNS</sequence>
<feature type="region of interest" description="Disordered" evidence="1">
    <location>
        <begin position="1"/>
        <end position="21"/>
    </location>
</feature>
<proteinExistence type="predicted"/>
<evidence type="ECO:0000313" key="3">
    <source>
        <dbReference type="Proteomes" id="UP000789759"/>
    </source>
</evidence>
<accession>A0A9N9KF23</accession>
<name>A0A9N9KF23_9GLOM</name>
<gene>
    <name evidence="2" type="ORF">CPELLU_LOCUS19772</name>
</gene>
<dbReference type="EMBL" id="CAJVQA010051071">
    <property type="protein sequence ID" value="CAG8821952.1"/>
    <property type="molecule type" value="Genomic_DNA"/>
</dbReference>
<keyword evidence="3" id="KW-1185">Reference proteome</keyword>
<protein>
    <submittedName>
        <fullName evidence="2">15571_t:CDS:1</fullName>
    </submittedName>
</protein>
<organism evidence="2 3">
    <name type="scientific">Cetraspora pellucida</name>
    <dbReference type="NCBI Taxonomy" id="1433469"/>
    <lineage>
        <taxon>Eukaryota</taxon>
        <taxon>Fungi</taxon>
        <taxon>Fungi incertae sedis</taxon>
        <taxon>Mucoromycota</taxon>
        <taxon>Glomeromycotina</taxon>
        <taxon>Glomeromycetes</taxon>
        <taxon>Diversisporales</taxon>
        <taxon>Gigasporaceae</taxon>
        <taxon>Cetraspora</taxon>
    </lineage>
</organism>
<feature type="non-terminal residue" evidence="2">
    <location>
        <position position="40"/>
    </location>
</feature>
<evidence type="ECO:0000313" key="2">
    <source>
        <dbReference type="EMBL" id="CAG8821952.1"/>
    </source>
</evidence>
<comment type="caution">
    <text evidence="2">The sequence shown here is derived from an EMBL/GenBank/DDBJ whole genome shotgun (WGS) entry which is preliminary data.</text>
</comment>
<evidence type="ECO:0000256" key="1">
    <source>
        <dbReference type="SAM" id="MobiDB-lite"/>
    </source>
</evidence>
<dbReference type="Proteomes" id="UP000789759">
    <property type="component" value="Unassembled WGS sequence"/>
</dbReference>
<feature type="compositionally biased region" description="Polar residues" evidence="1">
    <location>
        <begin position="1"/>
        <end position="18"/>
    </location>
</feature>
<dbReference type="AlphaFoldDB" id="A0A9N9KF23"/>